<keyword evidence="3" id="KW-1185">Reference proteome</keyword>
<feature type="compositionally biased region" description="Gly residues" evidence="1">
    <location>
        <begin position="292"/>
        <end position="316"/>
    </location>
</feature>
<dbReference type="Proteomes" id="UP000398389">
    <property type="component" value="Unassembled WGS sequence"/>
</dbReference>
<dbReference type="EMBL" id="CABVLU010000004">
    <property type="protein sequence ID" value="VVT56924.1"/>
    <property type="molecule type" value="Genomic_DNA"/>
</dbReference>
<dbReference type="RefSeq" id="XP_031856016.1">
    <property type="nucleotide sequence ID" value="XM_032000125.1"/>
</dbReference>
<accession>A0A5E8BZP8</accession>
<evidence type="ECO:0000256" key="1">
    <source>
        <dbReference type="SAM" id="MobiDB-lite"/>
    </source>
</evidence>
<dbReference type="AlphaFoldDB" id="A0A5E8BZP8"/>
<gene>
    <name evidence="2" type="ORF">SAPINGB_P005411</name>
</gene>
<feature type="compositionally biased region" description="Low complexity" evidence="1">
    <location>
        <begin position="263"/>
        <end position="275"/>
    </location>
</feature>
<evidence type="ECO:0000313" key="2">
    <source>
        <dbReference type="EMBL" id="VVT56924.1"/>
    </source>
</evidence>
<feature type="region of interest" description="Disordered" evidence="1">
    <location>
        <begin position="219"/>
        <end position="348"/>
    </location>
</feature>
<dbReference type="GeneID" id="43584225"/>
<proteinExistence type="predicted"/>
<name>A0A5E8BZP8_9ASCO</name>
<reference evidence="2 3" key="1">
    <citation type="submission" date="2019-09" db="EMBL/GenBank/DDBJ databases">
        <authorList>
            <person name="Brejova B."/>
        </authorList>
    </citation>
    <scope>NUCLEOTIDE SEQUENCE [LARGE SCALE GENOMIC DNA]</scope>
</reference>
<feature type="compositionally biased region" description="Low complexity" evidence="1">
    <location>
        <begin position="317"/>
        <end position="327"/>
    </location>
</feature>
<protein>
    <submittedName>
        <fullName evidence="2">Uncharacterized protein</fullName>
    </submittedName>
</protein>
<feature type="compositionally biased region" description="Gly residues" evidence="1">
    <location>
        <begin position="328"/>
        <end position="348"/>
    </location>
</feature>
<evidence type="ECO:0000313" key="3">
    <source>
        <dbReference type="Proteomes" id="UP000398389"/>
    </source>
</evidence>
<feature type="compositionally biased region" description="Polar residues" evidence="1">
    <location>
        <begin position="232"/>
        <end position="248"/>
    </location>
</feature>
<organism evidence="2 3">
    <name type="scientific">Magnusiomyces paraingens</name>
    <dbReference type="NCBI Taxonomy" id="2606893"/>
    <lineage>
        <taxon>Eukaryota</taxon>
        <taxon>Fungi</taxon>
        <taxon>Dikarya</taxon>
        <taxon>Ascomycota</taxon>
        <taxon>Saccharomycotina</taxon>
        <taxon>Dipodascomycetes</taxon>
        <taxon>Dipodascales</taxon>
        <taxon>Dipodascaceae</taxon>
        <taxon>Magnusiomyces</taxon>
    </lineage>
</organism>
<sequence>MTFDRSFSFKIVESYTPTSFVNHSFPIYTSVLFVSKIPAASFFDRTTLSTTDNDHNNNTNLSATILDARFIKSLRKYTEKHAPVSSSSSGKPLRVVYDADAINLSYSITTSPSVVVLKSKIPSTPMPPINSLEHLPEIHPMRIDNIDPPDIKALIQLLPHAPGTTSTITFSEPTLAQLMDEHTSLRSIAASLATIPTLFNSIAPASSLSTTNWSRFTTGGARFPHAPPPPSATLSQSVYHSQNFSGPQDTRIPVLPDTNPYRSQQTTGTAASAAGHPFFQAGGGYKKSAGRKIGGSGKSGRYGGNNRSGGSEGNGWNGNVRKPWGGSPNRGGRGGRGGWRGGNSGRAK</sequence>